<dbReference type="RefSeq" id="XP_007402753.1">
    <property type="nucleotide sequence ID" value="XM_007402691.1"/>
</dbReference>
<name>K5VC75_PHACS</name>
<organism evidence="1 2">
    <name type="scientific">Phanerochaete carnosa (strain HHB-10118-sp)</name>
    <name type="common">White-rot fungus</name>
    <name type="synonym">Peniophora carnosa</name>
    <dbReference type="NCBI Taxonomy" id="650164"/>
    <lineage>
        <taxon>Eukaryota</taxon>
        <taxon>Fungi</taxon>
        <taxon>Dikarya</taxon>
        <taxon>Basidiomycota</taxon>
        <taxon>Agaricomycotina</taxon>
        <taxon>Agaricomycetes</taxon>
        <taxon>Polyporales</taxon>
        <taxon>Phanerochaetaceae</taxon>
        <taxon>Phanerochaete</taxon>
    </lineage>
</organism>
<protein>
    <submittedName>
        <fullName evidence="1">Uncharacterized protein</fullName>
    </submittedName>
</protein>
<dbReference type="KEGG" id="pco:PHACADRAFT_202508"/>
<sequence>MPVQKGNVLLVPANVDASHMATVHWEQSLHQKSAQYYSIIAADKSQGNAEVVIFIAAEWYEGEGGPGEHISHIAHKDAQGMPASTAAACVL</sequence>
<dbReference type="GeneID" id="18911900"/>
<dbReference type="OrthoDB" id="3334523at2759"/>
<proteinExistence type="predicted"/>
<gene>
    <name evidence="1" type="ORF">PHACADRAFT_202508</name>
</gene>
<dbReference type="Proteomes" id="UP000008370">
    <property type="component" value="Unassembled WGS sequence"/>
</dbReference>
<evidence type="ECO:0000313" key="2">
    <source>
        <dbReference type="Proteomes" id="UP000008370"/>
    </source>
</evidence>
<dbReference type="EMBL" id="JH930810">
    <property type="protein sequence ID" value="EKM48693.1"/>
    <property type="molecule type" value="Genomic_DNA"/>
</dbReference>
<evidence type="ECO:0000313" key="1">
    <source>
        <dbReference type="EMBL" id="EKM48693.1"/>
    </source>
</evidence>
<keyword evidence="2" id="KW-1185">Reference proteome</keyword>
<dbReference type="AlphaFoldDB" id="K5VC75"/>
<accession>K5VC75</accession>
<reference evidence="1 2" key="1">
    <citation type="journal article" date="2012" name="BMC Genomics">
        <title>Comparative genomics of the white-rot fungi, Phanerochaete carnosa and P. chrysosporium, to elucidate the genetic basis of the distinct wood types they colonize.</title>
        <authorList>
            <person name="Suzuki H."/>
            <person name="MacDonald J."/>
            <person name="Syed K."/>
            <person name="Salamov A."/>
            <person name="Hori C."/>
            <person name="Aerts A."/>
            <person name="Henrissat B."/>
            <person name="Wiebenga A."/>
            <person name="vanKuyk P.A."/>
            <person name="Barry K."/>
            <person name="Lindquist E."/>
            <person name="LaButti K."/>
            <person name="Lapidus A."/>
            <person name="Lucas S."/>
            <person name="Coutinho P."/>
            <person name="Gong Y."/>
            <person name="Samejima M."/>
            <person name="Mahadevan R."/>
            <person name="Abou-Zaid M."/>
            <person name="de Vries R.P."/>
            <person name="Igarashi K."/>
            <person name="Yadav J.S."/>
            <person name="Grigoriev I.V."/>
            <person name="Master E.R."/>
        </authorList>
    </citation>
    <scope>NUCLEOTIDE SEQUENCE [LARGE SCALE GENOMIC DNA]</scope>
    <source>
        <strain evidence="1 2">HHB-10118-sp</strain>
    </source>
</reference>
<dbReference type="InParanoid" id="K5VC75"/>
<dbReference type="HOGENOM" id="CLU_2612572_0_0_1"/>